<dbReference type="GO" id="GO:0003677">
    <property type="term" value="F:DNA binding"/>
    <property type="evidence" value="ECO:0007669"/>
    <property type="project" value="InterPro"/>
</dbReference>
<proteinExistence type="predicted"/>
<dbReference type="SUPFAM" id="SSF47413">
    <property type="entry name" value="lambda repressor-like DNA-binding domains"/>
    <property type="match status" value="1"/>
</dbReference>
<dbReference type="EMBL" id="CABPSM010000018">
    <property type="protein sequence ID" value="VVE50013.1"/>
    <property type="molecule type" value="Genomic_DNA"/>
</dbReference>
<keyword evidence="3" id="KW-1185">Reference proteome</keyword>
<organism evidence="2 3">
    <name type="scientific">Pandoraea horticolens</name>
    <dbReference type="NCBI Taxonomy" id="2508298"/>
    <lineage>
        <taxon>Bacteria</taxon>
        <taxon>Pseudomonadati</taxon>
        <taxon>Pseudomonadota</taxon>
        <taxon>Betaproteobacteria</taxon>
        <taxon>Burkholderiales</taxon>
        <taxon>Burkholderiaceae</taxon>
        <taxon>Pandoraea</taxon>
    </lineage>
</organism>
<protein>
    <submittedName>
        <fullName evidence="2">HTH-type transcriptional regulator SutR</fullName>
    </submittedName>
</protein>
<reference evidence="2 3" key="1">
    <citation type="submission" date="2019-08" db="EMBL/GenBank/DDBJ databases">
        <authorList>
            <person name="Peeters C."/>
        </authorList>
    </citation>
    <scope>NUCLEOTIDE SEQUENCE [LARGE SCALE GENOMIC DNA]</scope>
    <source>
        <strain evidence="2 3">LMG 31112</strain>
    </source>
</reference>
<accession>A0A5E4YPZ8</accession>
<dbReference type="PROSITE" id="PS50943">
    <property type="entry name" value="HTH_CROC1"/>
    <property type="match status" value="1"/>
</dbReference>
<evidence type="ECO:0000259" key="1">
    <source>
        <dbReference type="PROSITE" id="PS50943"/>
    </source>
</evidence>
<dbReference type="Gene3D" id="1.10.260.40">
    <property type="entry name" value="lambda repressor-like DNA-binding domains"/>
    <property type="match status" value="1"/>
</dbReference>
<name>A0A5E4YPZ8_9BURK</name>
<evidence type="ECO:0000313" key="2">
    <source>
        <dbReference type="EMBL" id="VVE50013.1"/>
    </source>
</evidence>
<dbReference type="InterPro" id="IPR010982">
    <property type="entry name" value="Lambda_DNA-bd_dom_sf"/>
</dbReference>
<evidence type="ECO:0000313" key="3">
    <source>
        <dbReference type="Proteomes" id="UP000343317"/>
    </source>
</evidence>
<dbReference type="SMART" id="SM00530">
    <property type="entry name" value="HTH_XRE"/>
    <property type="match status" value="1"/>
</dbReference>
<dbReference type="InterPro" id="IPR001387">
    <property type="entry name" value="Cro/C1-type_HTH"/>
</dbReference>
<dbReference type="Pfam" id="PF01381">
    <property type="entry name" value="HTH_3"/>
    <property type="match status" value="1"/>
</dbReference>
<sequence>MDEQRHPMVDIWTRLIRTLRTKESMTLEDVSEAAGIHRTHLGLVERGERQPSLGVAIQISKALGFELSELLLKTESVCEGKMREEEVFQDVQARSERTHCLRNPDALMRHTGLTGSVLLRAIHGCYNMLDTIDTELVANGSPPIGRLVELANLSSMVGNMVGGALADASEGLYVRNKPHHYPDLLPQRYPAQSLELKMALETNRPKGHLPKPGTYITFRYVLGDKHGAYSRGKEYRGDTVWIWEVKVGHIKETDFDISNTAGDSGKTAVVKTEVFNRMALVYFDPTFCPHALRNGVYPGLN</sequence>
<feature type="domain" description="HTH cro/C1-type" evidence="1">
    <location>
        <begin position="16"/>
        <end position="70"/>
    </location>
</feature>
<dbReference type="CDD" id="cd00093">
    <property type="entry name" value="HTH_XRE"/>
    <property type="match status" value="1"/>
</dbReference>
<dbReference type="AlphaFoldDB" id="A0A5E4YPZ8"/>
<gene>
    <name evidence="2" type="primary">sutR_3</name>
    <name evidence="2" type="ORF">PHO31112_04636</name>
</gene>
<dbReference type="Proteomes" id="UP000343317">
    <property type="component" value="Unassembled WGS sequence"/>
</dbReference>